<dbReference type="EMBL" id="KT754907">
    <property type="protein sequence ID" value="ALS04741.1"/>
    <property type="molecule type" value="mRNA"/>
</dbReference>
<dbReference type="Pfam" id="PF14566">
    <property type="entry name" value="PTPlike_phytase"/>
    <property type="match status" value="1"/>
</dbReference>
<dbReference type="Gene3D" id="3.90.190.10">
    <property type="entry name" value="Protein tyrosine phosphatase superfamily"/>
    <property type="match status" value="1"/>
</dbReference>
<evidence type="ECO:0000313" key="2">
    <source>
        <dbReference type="EMBL" id="ALS04741.1"/>
    </source>
</evidence>
<dbReference type="SMART" id="SM01301">
    <property type="entry name" value="PTPlike_phytase"/>
    <property type="match status" value="1"/>
</dbReference>
<protein>
    <submittedName>
        <fullName evidence="2">Paladin-like isoform X1</fullName>
    </submittedName>
</protein>
<reference evidence="2" key="1">
    <citation type="journal article" date="2015" name="Sci. Rep.">
        <title>Spliced leader RNA trans-splicing discovered in copepods.</title>
        <authorList>
            <person name="Yang F."/>
            <person name="Xu D."/>
            <person name="Zhuang Y."/>
            <person name="Yi X."/>
            <person name="Huang Y."/>
            <person name="Chen H."/>
            <person name="Lin S."/>
            <person name="Campbell D.A."/>
            <person name="Sturm N.R."/>
            <person name="Liu G."/>
            <person name="Zhang H."/>
        </authorList>
    </citation>
    <scope>NUCLEOTIDE SEQUENCE</scope>
</reference>
<dbReference type="InterPro" id="IPR029021">
    <property type="entry name" value="Prot-tyrosine_phosphatase-like"/>
</dbReference>
<proteinExistence type="evidence at transcript level"/>
<name>A0A0U2V712_9MAXI</name>
<organism evidence="2">
    <name type="scientific">Pseudodiaptomus poplesia</name>
    <dbReference type="NCBI Taxonomy" id="213370"/>
    <lineage>
        <taxon>Eukaryota</taxon>
        <taxon>Metazoa</taxon>
        <taxon>Ecdysozoa</taxon>
        <taxon>Arthropoda</taxon>
        <taxon>Crustacea</taxon>
        <taxon>Multicrustacea</taxon>
        <taxon>Hexanauplia</taxon>
        <taxon>Copepoda</taxon>
        <taxon>Calanoida</taxon>
        <taxon>Pseudodiaptomidae</taxon>
        <taxon>Pseudodiaptomus</taxon>
    </lineage>
</organism>
<evidence type="ECO:0000259" key="1">
    <source>
        <dbReference type="PROSITE" id="PS50056"/>
    </source>
</evidence>
<dbReference type="SUPFAM" id="SSF52799">
    <property type="entry name" value="(Phosphotyrosine protein) phosphatases II"/>
    <property type="match status" value="1"/>
</dbReference>
<accession>A0A0U2V712</accession>
<feature type="domain" description="Tyrosine specific protein phosphatases" evidence="1">
    <location>
        <begin position="186"/>
        <end position="256"/>
    </location>
</feature>
<dbReference type="InterPro" id="IPR000387">
    <property type="entry name" value="Tyr_Pase_dom"/>
</dbReference>
<dbReference type="PROSITE" id="PS50056">
    <property type="entry name" value="TYR_PHOSPHATASE_2"/>
    <property type="match status" value="1"/>
</dbReference>
<sequence>MAPPAAELKAMTDAFDGIDRLAEGAPRTDGAPNFRRLPGFPIFGTGQPTVEGFEKCLEPVLEKYGDEKHVFWVNLRQEPVVYVNGKPYTGRDSKNINFHLEINNPEECTNIENDFAEEIKKRGEDFKFFKDQFGEHPEERATNDELSEKLQGVLTINEIYAAIKEKVPKVEPIRIPMNQENAPTEQNFDQIVTMLKDTTASCPVIFNCQAGISRTTTATVMAALVKELQLTRELDRMRGIVPDDILDALKKKKLGLPGIDIEVQEDRNAMQMGEFEVVKELLAAYPAAKVAKAQVDKLIDLAAPPPRGTGVENVRECVIESKMTFDVSSDDWQLYLKNKIMNNIERYFYLIVFAMYVRDVGPKGFPQTFQQFMDANTALRTMIAEGRGKLEWERKIPDEKLSELKDMLSVADFKANIPKVIKRIYELSWDMFGDLPRGHHKNNSMHKLASKTMIEILPPNLAAHVEKKCGSLAGTPDFFDVIGQVSWYEPEA</sequence>
<dbReference type="AlphaFoldDB" id="A0A0U2V712"/>